<reference evidence="1 2" key="1">
    <citation type="journal article" date="2021" name="Hortic Res">
        <title>Chromosome-scale assembly of the Dendrobium chrysotoxum genome enhances the understanding of orchid evolution.</title>
        <authorList>
            <person name="Zhang Y."/>
            <person name="Zhang G.Q."/>
            <person name="Zhang D."/>
            <person name="Liu X.D."/>
            <person name="Xu X.Y."/>
            <person name="Sun W.H."/>
            <person name="Yu X."/>
            <person name="Zhu X."/>
            <person name="Wang Z.W."/>
            <person name="Zhao X."/>
            <person name="Zhong W.Y."/>
            <person name="Chen H."/>
            <person name="Yin W.L."/>
            <person name="Huang T."/>
            <person name="Niu S.C."/>
            <person name="Liu Z.J."/>
        </authorList>
    </citation>
    <scope>NUCLEOTIDE SEQUENCE [LARGE SCALE GENOMIC DNA]</scope>
    <source>
        <strain evidence="1">Lindl</strain>
    </source>
</reference>
<dbReference type="Proteomes" id="UP000775213">
    <property type="component" value="Unassembled WGS sequence"/>
</dbReference>
<organism evidence="1 2">
    <name type="scientific">Dendrobium chrysotoxum</name>
    <name type="common">Orchid</name>
    <dbReference type="NCBI Taxonomy" id="161865"/>
    <lineage>
        <taxon>Eukaryota</taxon>
        <taxon>Viridiplantae</taxon>
        <taxon>Streptophyta</taxon>
        <taxon>Embryophyta</taxon>
        <taxon>Tracheophyta</taxon>
        <taxon>Spermatophyta</taxon>
        <taxon>Magnoliopsida</taxon>
        <taxon>Liliopsida</taxon>
        <taxon>Asparagales</taxon>
        <taxon>Orchidaceae</taxon>
        <taxon>Epidendroideae</taxon>
        <taxon>Malaxideae</taxon>
        <taxon>Dendrobiinae</taxon>
        <taxon>Dendrobium</taxon>
    </lineage>
</organism>
<name>A0AAV7HSC5_DENCH</name>
<dbReference type="AlphaFoldDB" id="A0AAV7HSC5"/>
<proteinExistence type="predicted"/>
<evidence type="ECO:0000313" key="2">
    <source>
        <dbReference type="Proteomes" id="UP000775213"/>
    </source>
</evidence>
<protein>
    <submittedName>
        <fullName evidence="1">Uncharacterized protein</fullName>
    </submittedName>
</protein>
<comment type="caution">
    <text evidence="1">The sequence shown here is derived from an EMBL/GenBank/DDBJ whole genome shotgun (WGS) entry which is preliminary data.</text>
</comment>
<evidence type="ECO:0000313" key="1">
    <source>
        <dbReference type="EMBL" id="KAH0470433.1"/>
    </source>
</evidence>
<keyword evidence="2" id="KW-1185">Reference proteome</keyword>
<dbReference type="EMBL" id="JAGFBR010000001">
    <property type="protein sequence ID" value="KAH0470433.1"/>
    <property type="molecule type" value="Genomic_DNA"/>
</dbReference>
<accession>A0AAV7HSC5</accession>
<sequence length="74" mass="7828">MEVPERMLNSFLLSAGDHAANIFNPGAVISGFKIPGVNKLGPFEENAATRGARLDPITVFAGKISDLAIFVLVT</sequence>
<gene>
    <name evidence="1" type="ORF">IEQ34_000156</name>
</gene>